<dbReference type="Pfam" id="PF10127">
    <property type="entry name" value="RlaP"/>
    <property type="match status" value="1"/>
</dbReference>
<dbReference type="Proteomes" id="UP000033393">
    <property type="component" value="Unassembled WGS sequence"/>
</dbReference>
<evidence type="ECO:0000313" key="2">
    <source>
        <dbReference type="Proteomes" id="UP000033393"/>
    </source>
</evidence>
<organism evidence="1 2">
    <name type="scientific">Lentzea aerocolonigenes</name>
    <name type="common">Lechevalieria aerocolonigenes</name>
    <name type="synonym">Saccharothrix aerocolonigenes</name>
    <dbReference type="NCBI Taxonomy" id="68170"/>
    <lineage>
        <taxon>Bacteria</taxon>
        <taxon>Bacillati</taxon>
        <taxon>Actinomycetota</taxon>
        <taxon>Actinomycetes</taxon>
        <taxon>Pseudonocardiales</taxon>
        <taxon>Pseudonocardiaceae</taxon>
        <taxon>Lentzea</taxon>
    </lineage>
</organism>
<dbReference type="PANTHER" id="PTHR34817:SF2">
    <property type="entry name" value="NUCLEOTIDYLTRANSFERASE"/>
    <property type="match status" value="1"/>
</dbReference>
<dbReference type="EMBL" id="JYJG01000016">
    <property type="protein sequence ID" value="KJK52347.1"/>
    <property type="molecule type" value="Genomic_DNA"/>
</dbReference>
<dbReference type="AlphaFoldDB" id="A0A0F0HDD5"/>
<proteinExistence type="predicted"/>
<accession>A0A0F0HDD5</accession>
<gene>
    <name evidence="1" type="ORF">UK23_04030</name>
</gene>
<dbReference type="STRING" id="68170.GCA_000974445_04557"/>
<dbReference type="PATRIC" id="fig|68170.10.peg.4890"/>
<reference evidence="1 2" key="1">
    <citation type="submission" date="2015-02" db="EMBL/GenBank/DDBJ databases">
        <authorList>
            <person name="Ju K.-S."/>
            <person name="Doroghazi J.R."/>
            <person name="Metcalf W."/>
        </authorList>
    </citation>
    <scope>NUCLEOTIDE SEQUENCE [LARGE SCALE GENOMIC DNA]</scope>
    <source>
        <strain evidence="1 2">NRRL B-16140</strain>
    </source>
</reference>
<comment type="caution">
    <text evidence="1">The sequence shown here is derived from an EMBL/GenBank/DDBJ whole genome shotgun (WGS) entry which is preliminary data.</text>
</comment>
<evidence type="ECO:0000313" key="1">
    <source>
        <dbReference type="EMBL" id="KJK52347.1"/>
    </source>
</evidence>
<protein>
    <recommendedName>
        <fullName evidence="3">Nucleotidyltransferase</fullName>
    </recommendedName>
</protein>
<dbReference type="PANTHER" id="PTHR34817">
    <property type="entry name" value="NUCLEOTIDYLTRANSFERASE"/>
    <property type="match status" value="1"/>
</dbReference>
<dbReference type="InterPro" id="IPR018775">
    <property type="entry name" value="RlaP"/>
</dbReference>
<keyword evidence="2" id="KW-1185">Reference proteome</keyword>
<name>A0A0F0HDD5_LENAE</name>
<evidence type="ECO:0008006" key="3">
    <source>
        <dbReference type="Google" id="ProtNLM"/>
    </source>
</evidence>
<sequence length="212" mass="23934">MGTGGPTTVILEAIIGSHAYGLATEESDVDRRGVFVAPTESFWRLDKPPTSVEGPEPERLSWEVEHFCKLALKSNPTVLETLVSPLVEICTPLGEELRALLPAFLSRYAVRAYTRATEMQLSRAGRNLKPKQLMHVVRLRLLGLHLVRTGELDIRADRELLKIRNEEMRWDDAVKWAHQLGDELANAEGPLPEDPDRARVDDWLVSVRRRAL</sequence>